<evidence type="ECO:0000313" key="8">
    <source>
        <dbReference type="Proteomes" id="UP000813462"/>
    </source>
</evidence>
<keyword evidence="4" id="KW-0804">Transcription</keyword>
<evidence type="ECO:0000256" key="2">
    <source>
        <dbReference type="ARBA" id="ARBA00023015"/>
    </source>
</evidence>
<accession>A0A978VFB2</accession>
<dbReference type="EMBL" id="JAEACU010000005">
    <property type="protein sequence ID" value="KAH7529051.1"/>
    <property type="molecule type" value="Genomic_DNA"/>
</dbReference>
<dbReference type="Pfam" id="PF00319">
    <property type="entry name" value="SRF-TF"/>
    <property type="match status" value="1"/>
</dbReference>
<comment type="subcellular location">
    <subcellularLocation>
        <location evidence="1">Nucleus</location>
    </subcellularLocation>
</comment>
<dbReference type="InterPro" id="IPR050142">
    <property type="entry name" value="MADS-box/MEF2_TF"/>
</dbReference>
<sequence>MENGPTKETFKQEEESCFEESKTKVTQVFRWIRMGRVKLKLKRLENINGRQATYAKQKCGIMKNANELSILCDIDMVFLMFSPTGRPALVEGQHRNFGEVIEKFAQLSYCERMKRKLESLEALKKTFKKLDHDVNIDYFMDSSDFSGLRYVLNLVAVDSSNQLWELQAQLTGVRRRLSFWSNLNKIDDIGCLNQMEDMLRESIKGILLQKTLATGKLATSCQSPTRDREGSFVSGYCVSLHVRMIGKFSKTPSSFNILQRPDALSPNCAGCFGTSYCKKMEVGDTGKLNDIGHVDFALNESSTNSGFSVEHDKKYAHSSIITQFPNSMKLEPHERNLPVSPVAYKINSNYGPPGFQYDRECLALTSAS</sequence>
<dbReference type="InterPro" id="IPR036879">
    <property type="entry name" value="TF_MADSbox_sf"/>
</dbReference>
<feature type="domain" description="MADS-box" evidence="6">
    <location>
        <begin position="34"/>
        <end position="86"/>
    </location>
</feature>
<dbReference type="PRINTS" id="PR00404">
    <property type="entry name" value="MADSDOMAIN"/>
</dbReference>
<dbReference type="SMART" id="SM00432">
    <property type="entry name" value="MADS"/>
    <property type="match status" value="1"/>
</dbReference>
<dbReference type="GO" id="GO:0003677">
    <property type="term" value="F:DNA binding"/>
    <property type="evidence" value="ECO:0007669"/>
    <property type="project" value="UniProtKB-KW"/>
</dbReference>
<evidence type="ECO:0000313" key="7">
    <source>
        <dbReference type="EMBL" id="KAH7529051.1"/>
    </source>
</evidence>
<dbReference type="Gene3D" id="3.40.1810.10">
    <property type="entry name" value="Transcription factor, MADS-box"/>
    <property type="match status" value="1"/>
</dbReference>
<dbReference type="Proteomes" id="UP000813462">
    <property type="component" value="Unassembled WGS sequence"/>
</dbReference>
<dbReference type="CDD" id="cd00120">
    <property type="entry name" value="MADS"/>
    <property type="match status" value="1"/>
</dbReference>
<keyword evidence="5" id="KW-0539">Nucleus</keyword>
<evidence type="ECO:0000259" key="6">
    <source>
        <dbReference type="PROSITE" id="PS50066"/>
    </source>
</evidence>
<comment type="caution">
    <text evidence="7">The sequence shown here is derived from an EMBL/GenBank/DDBJ whole genome shotgun (WGS) entry which is preliminary data.</text>
</comment>
<dbReference type="SUPFAM" id="SSF55455">
    <property type="entry name" value="SRF-like"/>
    <property type="match status" value="1"/>
</dbReference>
<dbReference type="PANTHER" id="PTHR48019">
    <property type="entry name" value="SERUM RESPONSE FACTOR HOMOLOG"/>
    <property type="match status" value="1"/>
</dbReference>
<evidence type="ECO:0000256" key="5">
    <source>
        <dbReference type="ARBA" id="ARBA00023242"/>
    </source>
</evidence>
<proteinExistence type="predicted"/>
<keyword evidence="2" id="KW-0805">Transcription regulation</keyword>
<dbReference type="PROSITE" id="PS50066">
    <property type="entry name" value="MADS_BOX_2"/>
    <property type="match status" value="1"/>
</dbReference>
<keyword evidence="3" id="KW-0238">DNA-binding</keyword>
<evidence type="ECO:0000256" key="1">
    <source>
        <dbReference type="ARBA" id="ARBA00004123"/>
    </source>
</evidence>
<evidence type="ECO:0000256" key="4">
    <source>
        <dbReference type="ARBA" id="ARBA00023163"/>
    </source>
</evidence>
<protein>
    <recommendedName>
        <fullName evidence="6">MADS-box domain-containing protein</fullName>
    </recommendedName>
</protein>
<dbReference type="AlphaFoldDB" id="A0A978VFB2"/>
<dbReference type="GO" id="GO:0005634">
    <property type="term" value="C:nucleus"/>
    <property type="evidence" value="ECO:0007669"/>
    <property type="project" value="UniProtKB-SubCell"/>
</dbReference>
<evidence type="ECO:0000256" key="3">
    <source>
        <dbReference type="ARBA" id="ARBA00023125"/>
    </source>
</evidence>
<name>A0A978VFB2_ZIZJJ</name>
<organism evidence="7 8">
    <name type="scientific">Ziziphus jujuba var. spinosa</name>
    <dbReference type="NCBI Taxonomy" id="714518"/>
    <lineage>
        <taxon>Eukaryota</taxon>
        <taxon>Viridiplantae</taxon>
        <taxon>Streptophyta</taxon>
        <taxon>Embryophyta</taxon>
        <taxon>Tracheophyta</taxon>
        <taxon>Spermatophyta</taxon>
        <taxon>Magnoliopsida</taxon>
        <taxon>eudicotyledons</taxon>
        <taxon>Gunneridae</taxon>
        <taxon>Pentapetalae</taxon>
        <taxon>rosids</taxon>
        <taxon>fabids</taxon>
        <taxon>Rosales</taxon>
        <taxon>Rhamnaceae</taxon>
        <taxon>Paliureae</taxon>
        <taxon>Ziziphus</taxon>
    </lineage>
</organism>
<gene>
    <name evidence="7" type="ORF">FEM48_Zijuj05G0143000</name>
</gene>
<dbReference type="InterPro" id="IPR002100">
    <property type="entry name" value="TF_MADSbox"/>
</dbReference>
<reference evidence="7" key="1">
    <citation type="journal article" date="2021" name="Front. Plant Sci.">
        <title>Chromosome-Scale Genome Assembly for Chinese Sour Jujube and Insights Into Its Genome Evolution and Domestication Signature.</title>
        <authorList>
            <person name="Shen L.-Y."/>
            <person name="Luo H."/>
            <person name="Wang X.-L."/>
            <person name="Wang X.-M."/>
            <person name="Qiu X.-J."/>
            <person name="Liu H."/>
            <person name="Zhou S.-S."/>
            <person name="Jia K.-H."/>
            <person name="Nie S."/>
            <person name="Bao Y.-T."/>
            <person name="Zhang R.-G."/>
            <person name="Yun Q.-Z."/>
            <person name="Chai Y.-H."/>
            <person name="Lu J.-Y."/>
            <person name="Li Y."/>
            <person name="Zhao S.-W."/>
            <person name="Mao J.-F."/>
            <person name="Jia S.-G."/>
            <person name="Mao Y.-M."/>
        </authorList>
    </citation>
    <scope>NUCLEOTIDE SEQUENCE</scope>
    <source>
        <strain evidence="7">AT0</strain>
        <tissue evidence="7">Leaf</tissue>
    </source>
</reference>
<dbReference type="GO" id="GO:0046983">
    <property type="term" value="F:protein dimerization activity"/>
    <property type="evidence" value="ECO:0007669"/>
    <property type="project" value="InterPro"/>
</dbReference>